<dbReference type="PANTHER" id="PTHR42886">
    <property type="entry name" value="RE40534P-RELATED"/>
    <property type="match status" value="1"/>
</dbReference>
<dbReference type="InterPro" id="IPR000073">
    <property type="entry name" value="AB_hydrolase_1"/>
</dbReference>
<reference evidence="3" key="1">
    <citation type="journal article" date="2019" name="Int. J. Syst. Evol. Microbiol.">
        <title>The Global Catalogue of Microorganisms (GCM) 10K type strain sequencing project: providing services to taxonomists for standard genome sequencing and annotation.</title>
        <authorList>
            <consortium name="The Broad Institute Genomics Platform"/>
            <consortium name="The Broad Institute Genome Sequencing Center for Infectious Disease"/>
            <person name="Wu L."/>
            <person name="Ma J."/>
        </authorList>
    </citation>
    <scope>NUCLEOTIDE SEQUENCE [LARGE SCALE GENOMIC DNA]</scope>
    <source>
        <strain evidence="3">KCTC 42964</strain>
    </source>
</reference>
<keyword evidence="3" id="KW-1185">Reference proteome</keyword>
<accession>A0ABV7L0W9</accession>
<dbReference type="Pfam" id="PF12697">
    <property type="entry name" value="Abhydrolase_6"/>
    <property type="match status" value="1"/>
</dbReference>
<evidence type="ECO:0000313" key="3">
    <source>
        <dbReference type="Proteomes" id="UP001595528"/>
    </source>
</evidence>
<dbReference type="SUPFAM" id="SSF53474">
    <property type="entry name" value="alpha/beta-Hydrolases"/>
    <property type="match status" value="1"/>
</dbReference>
<dbReference type="EMBL" id="JBHRTR010000028">
    <property type="protein sequence ID" value="MFC3228301.1"/>
    <property type="molecule type" value="Genomic_DNA"/>
</dbReference>
<gene>
    <name evidence="2" type="ORF">ACFOGJ_13735</name>
</gene>
<dbReference type="Proteomes" id="UP001595528">
    <property type="component" value="Unassembled WGS sequence"/>
</dbReference>
<proteinExistence type="predicted"/>
<protein>
    <submittedName>
        <fullName evidence="2">Alpha/beta hydrolase</fullName>
    </submittedName>
</protein>
<dbReference type="InterPro" id="IPR029058">
    <property type="entry name" value="AB_hydrolase_fold"/>
</dbReference>
<dbReference type="RefSeq" id="WP_379901290.1">
    <property type="nucleotide sequence ID" value="NZ_JBHRTR010000028.1"/>
</dbReference>
<dbReference type="GO" id="GO:0016787">
    <property type="term" value="F:hydrolase activity"/>
    <property type="evidence" value="ECO:0007669"/>
    <property type="project" value="UniProtKB-KW"/>
</dbReference>
<feature type="domain" description="AB hydrolase-1" evidence="1">
    <location>
        <begin position="8"/>
        <end position="231"/>
    </location>
</feature>
<evidence type="ECO:0000313" key="2">
    <source>
        <dbReference type="EMBL" id="MFC3228301.1"/>
    </source>
</evidence>
<comment type="caution">
    <text evidence="2">The sequence shown here is derived from an EMBL/GenBank/DDBJ whole genome shotgun (WGS) entry which is preliminary data.</text>
</comment>
<organism evidence="2 3">
    <name type="scientific">Marinibaculum pumilum</name>
    <dbReference type="NCBI Taxonomy" id="1766165"/>
    <lineage>
        <taxon>Bacteria</taxon>
        <taxon>Pseudomonadati</taxon>
        <taxon>Pseudomonadota</taxon>
        <taxon>Alphaproteobacteria</taxon>
        <taxon>Rhodospirillales</taxon>
        <taxon>Rhodospirillaceae</taxon>
        <taxon>Marinibaculum</taxon>
    </lineage>
</organism>
<dbReference type="PANTHER" id="PTHR42886:SF42">
    <property type="entry name" value="ALPHA_BETA-HYDROLASES SUPERFAMILY PROTEIN"/>
    <property type="match status" value="1"/>
</dbReference>
<evidence type="ECO:0000259" key="1">
    <source>
        <dbReference type="Pfam" id="PF12697"/>
    </source>
</evidence>
<name>A0ABV7L0W9_9PROT</name>
<keyword evidence="2" id="KW-0378">Hydrolase</keyword>
<sequence>MSHTLFAIHGAFSGAWCFEPLQLAATRRGWDLHAIDLHPALPDGRPAGLRDYLADCLAAIGRLDGPPVVVGHSMGGLLAQQVAAAGAARAAILLAPAPAWGQFYASVQENVNLMALARLGPFWDRILRPERRIARDYSMQFMERAQRADALARLTPESGRVLFEINCWGWDPTMASAVAHHRVDCPLMFVAGAEDRVISAATVRASAARYGDLALCREYDGLGHFIFGEPAQDAVFRDCLDWLDALDLRVTA</sequence>
<dbReference type="Gene3D" id="3.40.50.1820">
    <property type="entry name" value="alpha/beta hydrolase"/>
    <property type="match status" value="1"/>
</dbReference>